<dbReference type="Proteomes" id="UP000007802">
    <property type="component" value="Unassembled WGS sequence"/>
</dbReference>
<organism evidence="1">
    <name type="scientific">Ajellomyces dermatitidis (strain ATCC 18188 / CBS 674.68)</name>
    <name type="common">Blastomyces dermatitidis</name>
    <dbReference type="NCBI Taxonomy" id="653446"/>
    <lineage>
        <taxon>Eukaryota</taxon>
        <taxon>Fungi</taxon>
        <taxon>Dikarya</taxon>
        <taxon>Ascomycota</taxon>
        <taxon>Pezizomycotina</taxon>
        <taxon>Eurotiomycetes</taxon>
        <taxon>Eurotiomycetidae</taxon>
        <taxon>Onygenales</taxon>
        <taxon>Ajellomycetaceae</taxon>
        <taxon>Blastomyces</taxon>
    </lineage>
</organism>
<gene>
    <name evidence="1" type="ORF">BDDG_12098</name>
</gene>
<accession>A0A0J9EMS3</accession>
<dbReference type="AlphaFoldDB" id="A0A0J9EMS3"/>
<reference evidence="1" key="1">
    <citation type="submission" date="2010-03" db="EMBL/GenBank/DDBJ databases">
        <title>Annotation of Blastomyces dermatitidis strain ATCC 18188.</title>
        <authorList>
            <consortium name="The Broad Institute Genome Sequencing Platform"/>
            <consortium name="Broad Institute Genome Sequencing Center for Infectious Disease."/>
            <person name="Cuomo C."/>
            <person name="Klein B."/>
            <person name="Sullivan T."/>
            <person name="Heitman J."/>
            <person name="Young S."/>
            <person name="Zeng Q."/>
            <person name="Gargeya S."/>
            <person name="Alvarado L."/>
            <person name="Berlin A.M."/>
            <person name="Chapman S.B."/>
            <person name="Chen Z."/>
            <person name="Freedman E."/>
            <person name="Gellesch M."/>
            <person name="Goldberg J."/>
            <person name="Griggs A."/>
            <person name="Gujja S."/>
            <person name="Heilman E."/>
            <person name="Heiman D."/>
            <person name="Howarth C."/>
            <person name="Mehta T."/>
            <person name="Neiman D."/>
            <person name="Pearson M."/>
            <person name="Roberts A."/>
            <person name="Saif S."/>
            <person name="Shea T."/>
            <person name="Shenoy N."/>
            <person name="Sisk P."/>
            <person name="Stolte C."/>
            <person name="Sykes S."/>
            <person name="White J."/>
            <person name="Yandava C."/>
            <person name="Haas B."/>
            <person name="Nusbaum C."/>
            <person name="Birren B."/>
        </authorList>
    </citation>
    <scope>NUCLEOTIDE SEQUENCE</scope>
    <source>
        <strain evidence="1">ATCC 18188</strain>
    </source>
</reference>
<sequence length="100" mass="11518">MKNSFPWISATAEGRPRMSLEFSFVWHMRLMMKAPILVIDHTLQIYELIPRGNGLQEDLGKECTGYRKMPPLPPYFSVRTTNTLCLTWVSALDAILEHAH</sequence>
<proteinExistence type="predicted"/>
<dbReference type="EMBL" id="GG749423">
    <property type="protein sequence ID" value="KMW67396.1"/>
    <property type="molecule type" value="Genomic_DNA"/>
</dbReference>
<name>A0A0J9EMS3_AJEDA</name>
<protein>
    <submittedName>
        <fullName evidence="1">Uncharacterized protein</fullName>
    </submittedName>
</protein>
<evidence type="ECO:0000313" key="1">
    <source>
        <dbReference type="EMBL" id="KMW67396.1"/>
    </source>
</evidence>